<evidence type="ECO:0000256" key="1">
    <source>
        <dbReference type="ARBA" id="ARBA00004555"/>
    </source>
</evidence>
<evidence type="ECO:0000256" key="3">
    <source>
        <dbReference type="ARBA" id="ARBA00023034"/>
    </source>
</evidence>
<comment type="caution">
    <text evidence="7">The sequence shown here is derived from an EMBL/GenBank/DDBJ whole genome shotgun (WGS) entry which is preliminary data.</text>
</comment>
<evidence type="ECO:0000313" key="8">
    <source>
        <dbReference type="Proteomes" id="UP001342314"/>
    </source>
</evidence>
<evidence type="ECO:0000313" key="7">
    <source>
        <dbReference type="EMBL" id="GJN92952.1"/>
    </source>
</evidence>
<feature type="region of interest" description="Disordered" evidence="4">
    <location>
        <begin position="409"/>
        <end position="435"/>
    </location>
</feature>
<dbReference type="PANTHER" id="PTHR13251">
    <property type="entry name" value="EPILEPSY HOLOPROSENCEPHALY CANDIDATE 1/TMEM1"/>
    <property type="match status" value="1"/>
</dbReference>
<evidence type="ECO:0000259" key="6">
    <source>
        <dbReference type="Pfam" id="PF23036"/>
    </source>
</evidence>
<dbReference type="GO" id="GO:0034498">
    <property type="term" value="P:early endosome to Golgi transport"/>
    <property type="evidence" value="ECO:0007669"/>
    <property type="project" value="TreeGrafter"/>
</dbReference>
<dbReference type="Pfam" id="PF12584">
    <property type="entry name" value="TRAPPC10"/>
    <property type="match status" value="1"/>
</dbReference>
<organism evidence="7 8">
    <name type="scientific">Rhodotorula paludigena</name>
    <dbReference type="NCBI Taxonomy" id="86838"/>
    <lineage>
        <taxon>Eukaryota</taxon>
        <taxon>Fungi</taxon>
        <taxon>Dikarya</taxon>
        <taxon>Basidiomycota</taxon>
        <taxon>Pucciniomycotina</taxon>
        <taxon>Microbotryomycetes</taxon>
        <taxon>Sporidiobolales</taxon>
        <taxon>Sporidiobolaceae</taxon>
        <taxon>Rhodotorula</taxon>
    </lineage>
</organism>
<evidence type="ECO:0008006" key="9">
    <source>
        <dbReference type="Google" id="ProtNLM"/>
    </source>
</evidence>
<comment type="subcellular location">
    <subcellularLocation>
        <location evidence="1">Golgi apparatus</location>
    </subcellularLocation>
</comment>
<name>A0AAV5GUB4_9BASI</name>
<dbReference type="GO" id="GO:1990071">
    <property type="term" value="C:TRAPPII protein complex"/>
    <property type="evidence" value="ECO:0007669"/>
    <property type="project" value="InterPro"/>
</dbReference>
<dbReference type="PANTHER" id="PTHR13251:SF3">
    <property type="entry name" value="TRAFFICKING PROTEIN PARTICLE COMPLEX SUBUNIT 10"/>
    <property type="match status" value="1"/>
</dbReference>
<evidence type="ECO:0000259" key="5">
    <source>
        <dbReference type="Pfam" id="PF12584"/>
    </source>
</evidence>
<dbReference type="GO" id="GO:0006891">
    <property type="term" value="P:intra-Golgi vesicle-mediated transport"/>
    <property type="evidence" value="ECO:0007669"/>
    <property type="project" value="TreeGrafter"/>
</dbReference>
<dbReference type="InterPro" id="IPR056913">
    <property type="entry name" value="TRAPPC10/Trs130_N"/>
</dbReference>
<sequence length="1234" mass="137410">MLGQRVGVAFEALPSNADYESVRADVERHLPLRNLHWVRKSAANRTIRTIQTLPLDVRPLDSFRGKTDLLDRPYLHLLFVVCDDNEVYRASIRTQIREWLDTITAKHHQEWLIVHVTSGKGGVAKFYQRKGAIVDKIKADFNTGKRDRCIQVVQGASEQDPTAWAEFLTKVKEGVVATFDSNVGLYEENVRKADSQRQLDGWQYLPFFRQKEALADSFEAMTLYEDALIQYDELEAAFFQNLKEQGHAAWFRNFGGLAAGDDALPLISTDNKPYRKLIDSNSIPIFDFRIYLFARQATMLFHLGRVVEVARRGAYFISTFARKLRENQAALGQNFVESWTYSACLNVVAECEGRIEQDLSDPSSVAFIAVKAELLELAKKQLDKIGMSAGHLPAVHPFLMSFNESAPGSSALSSTAPSASSGLQPPQRSNPPVTRRDLLDGIAKQDVFDKLYVDLAQKTMQAYQSSGRRRCAAKLHAFLAALEHHRERLVNAQKLFSQLPAHYTDLRWTALDAYLLSRCTDLQAALDMPRDQLLSTLALVRAGVEYGSRRWSLDALLDGDDGADLAAQNEKLAKRLMDDVYRLSATLTKDFAAVAFPTFSITLKEGCGERPVDEDGMRATVLVRSVLPCDVRVDEVRLKLATSDGEQVWLTGGACMLPPGETAVSVFCPTSVTGRLTLELSQLRFSRIIFQYSHRPVSDRNLAPDPRIVPVSSGKQPSIYLPPDHQAVTVYTEEPDAVHLDRERQVIICVDPGRNQVSRITLRFDVFDQDVVFAVSRSACSDKGVRMTSDGDESLVLEGLKPFEIVKVCVPLSGQIINPVIEVGATICLCFDDGLRPEVLQFSTSAEYTTAKRPQTRRTFRRTSTYSVALPLAVNVQDYFREQSLLSKFSVTSDGIHGLKVKSACINAPSQVTVKPCRSEGHIPVVSRLAFDKAARPTTLSHLRWRLQVISPLQTANFLFKIACEDPASVSDPLRLVLNYSSIEHRLRVRVSVTARAKLSTPDLIPHRRWILSALIAESLSLTNLDEYCASESLEHLGYDELAWIKRCEMCLVQREKRNAVLAAIQDIYGDLRAAPSGDALDCWRTLEIPLDLPALNVLNLVRIQPALSRTEVGQAIPATLTIRSVFRWRRDASEEPVRLTYAVVANTGEWVVSGRAKGEFVADDGVELSVPLVLVPLRPAALFLPSVAIHTVQSVRSGVSSQITCETQHVTAATTVEVLPITHRTTFEIAVQA</sequence>
<dbReference type="InterPro" id="IPR022233">
    <property type="entry name" value="TRAPPC10/Trs130_C"/>
</dbReference>
<reference evidence="7 8" key="1">
    <citation type="submission" date="2021-12" db="EMBL/GenBank/DDBJ databases">
        <title>High titer production of polyol ester of fatty acids by Rhodotorula paludigena BS15 towards product separation-free biomass refinery.</title>
        <authorList>
            <person name="Mano J."/>
            <person name="Ono H."/>
            <person name="Tanaka T."/>
            <person name="Naito K."/>
            <person name="Sushida H."/>
            <person name="Ike M."/>
            <person name="Tokuyasu K."/>
            <person name="Kitaoka M."/>
        </authorList>
    </citation>
    <scope>NUCLEOTIDE SEQUENCE [LARGE SCALE GENOMIC DNA]</scope>
    <source>
        <strain evidence="7 8">BS15</strain>
    </source>
</reference>
<gene>
    <name evidence="7" type="ORF">Rhopal_005996-T1</name>
</gene>
<keyword evidence="8" id="KW-1185">Reference proteome</keyword>
<feature type="compositionally biased region" description="Low complexity" evidence="4">
    <location>
        <begin position="409"/>
        <end position="423"/>
    </location>
</feature>
<dbReference type="GO" id="GO:0005829">
    <property type="term" value="C:cytosol"/>
    <property type="evidence" value="ECO:0007669"/>
    <property type="project" value="GOC"/>
</dbReference>
<dbReference type="Proteomes" id="UP001342314">
    <property type="component" value="Unassembled WGS sequence"/>
</dbReference>
<proteinExistence type="predicted"/>
<evidence type="ECO:0000256" key="2">
    <source>
        <dbReference type="ARBA" id="ARBA00022448"/>
    </source>
</evidence>
<dbReference type="AlphaFoldDB" id="A0AAV5GUB4"/>
<evidence type="ECO:0000256" key="4">
    <source>
        <dbReference type="SAM" id="MobiDB-lite"/>
    </source>
</evidence>
<dbReference type="EMBL" id="BQKY01000012">
    <property type="protein sequence ID" value="GJN92952.1"/>
    <property type="molecule type" value="Genomic_DNA"/>
</dbReference>
<feature type="domain" description="TRAPPC10/Trs130 N-terminal" evidence="6">
    <location>
        <begin position="19"/>
        <end position="310"/>
    </location>
</feature>
<protein>
    <recommendedName>
        <fullName evidence="9">Trafficking protein particle complex subunit 10</fullName>
    </recommendedName>
</protein>
<feature type="domain" description="TRAPPC10/Trs130 C-terminal" evidence="5">
    <location>
        <begin position="1092"/>
        <end position="1220"/>
    </location>
</feature>
<dbReference type="InterPro" id="IPR045126">
    <property type="entry name" value="TRAPPC10/Trs130"/>
</dbReference>
<dbReference type="Pfam" id="PF23036">
    <property type="entry name" value="TRAPPC10_1st"/>
    <property type="match status" value="1"/>
</dbReference>
<keyword evidence="3" id="KW-0333">Golgi apparatus</keyword>
<keyword evidence="2" id="KW-0813">Transport</keyword>
<accession>A0AAV5GUB4</accession>